<evidence type="ECO:0000259" key="9">
    <source>
        <dbReference type="PROSITE" id="PS50157"/>
    </source>
</evidence>
<dbReference type="GO" id="GO:0045893">
    <property type="term" value="P:positive regulation of DNA-templated transcription"/>
    <property type="evidence" value="ECO:0007669"/>
    <property type="project" value="UniProtKB-ARBA"/>
</dbReference>
<evidence type="ECO:0000256" key="4">
    <source>
        <dbReference type="ARBA" id="ARBA00022771"/>
    </source>
</evidence>
<dbReference type="Gene3D" id="3.30.160.60">
    <property type="entry name" value="Classic Zinc Finger"/>
    <property type="match status" value="3"/>
</dbReference>
<feature type="domain" description="C2H2-type" evidence="9">
    <location>
        <begin position="303"/>
        <end position="333"/>
    </location>
</feature>
<dbReference type="InterPro" id="IPR036236">
    <property type="entry name" value="Znf_C2H2_sf"/>
</dbReference>
<feature type="domain" description="C2H2-type" evidence="9">
    <location>
        <begin position="275"/>
        <end position="302"/>
    </location>
</feature>
<gene>
    <name evidence="10 12" type="ORF">P152DRAFT_242513</name>
</gene>
<dbReference type="PROSITE" id="PS00028">
    <property type="entry name" value="ZINC_FINGER_C2H2_1"/>
    <property type="match status" value="2"/>
</dbReference>
<dbReference type="InterPro" id="IPR013087">
    <property type="entry name" value="Znf_C2H2_type"/>
</dbReference>
<feature type="domain" description="C2H2-type" evidence="9">
    <location>
        <begin position="247"/>
        <end position="274"/>
    </location>
</feature>
<feature type="region of interest" description="Disordered" evidence="8">
    <location>
        <begin position="1"/>
        <end position="106"/>
    </location>
</feature>
<evidence type="ECO:0000256" key="5">
    <source>
        <dbReference type="ARBA" id="ARBA00022833"/>
    </source>
</evidence>
<dbReference type="RefSeq" id="XP_033536649.1">
    <property type="nucleotide sequence ID" value="XM_033674633.1"/>
</dbReference>
<feature type="compositionally biased region" description="Basic and acidic residues" evidence="8">
    <location>
        <begin position="368"/>
        <end position="378"/>
    </location>
</feature>
<dbReference type="GeneID" id="54415203"/>
<dbReference type="Proteomes" id="UP000504638">
    <property type="component" value="Unplaced"/>
</dbReference>
<feature type="compositionally biased region" description="Low complexity" evidence="8">
    <location>
        <begin position="49"/>
        <end position="64"/>
    </location>
</feature>
<proteinExistence type="predicted"/>
<feature type="compositionally biased region" description="Polar residues" evidence="8">
    <location>
        <begin position="1"/>
        <end position="16"/>
    </location>
</feature>
<protein>
    <recommendedName>
        <fullName evidence="9">C2H2-type domain-containing protein</fullName>
    </recommendedName>
</protein>
<dbReference type="SUPFAM" id="SSF57667">
    <property type="entry name" value="beta-beta-alpha zinc fingers"/>
    <property type="match status" value="2"/>
</dbReference>
<evidence type="ECO:0000256" key="2">
    <source>
        <dbReference type="ARBA" id="ARBA00022723"/>
    </source>
</evidence>
<dbReference type="OrthoDB" id="8117402at2759"/>
<reference evidence="10 12" key="1">
    <citation type="submission" date="2020-01" db="EMBL/GenBank/DDBJ databases">
        <authorList>
            <consortium name="DOE Joint Genome Institute"/>
            <person name="Haridas S."/>
            <person name="Albert R."/>
            <person name="Binder M."/>
            <person name="Bloem J."/>
            <person name="Labutti K."/>
            <person name="Salamov A."/>
            <person name="Andreopoulos B."/>
            <person name="Baker S.E."/>
            <person name="Barry K."/>
            <person name="Bills G."/>
            <person name="Bluhm B.H."/>
            <person name="Cannon C."/>
            <person name="Castanera R."/>
            <person name="Culley D.E."/>
            <person name="Daum C."/>
            <person name="Ezra D."/>
            <person name="Gonzalez J.B."/>
            <person name="Henrissat B."/>
            <person name="Kuo A."/>
            <person name="Liang C."/>
            <person name="Lipzen A."/>
            <person name="Lutzoni F."/>
            <person name="Magnuson J."/>
            <person name="Mondo S."/>
            <person name="Nolan M."/>
            <person name="Ohm R."/>
            <person name="Pangilinan J."/>
            <person name="Park H.-J."/>
            <person name="Ramirez L."/>
            <person name="Alfaro M."/>
            <person name="Sun H."/>
            <person name="Tritt A."/>
            <person name="Yoshinaga Y."/>
            <person name="Zwiers L.-H."/>
            <person name="Turgeon B.G."/>
            <person name="Goodwin S.B."/>
            <person name="Spatafora J.W."/>
            <person name="Crous P.W."/>
            <person name="Grigoriev I.V."/>
        </authorList>
    </citation>
    <scope>NUCLEOTIDE SEQUENCE</scope>
    <source>
        <strain evidence="10 12">CBS 781.70</strain>
    </source>
</reference>
<feature type="compositionally biased region" description="Low complexity" evidence="8">
    <location>
        <begin position="17"/>
        <end position="26"/>
    </location>
</feature>
<dbReference type="AlphaFoldDB" id="A0A6G1GAB5"/>
<dbReference type="GO" id="GO:0043565">
    <property type="term" value="F:sequence-specific DNA binding"/>
    <property type="evidence" value="ECO:0007669"/>
    <property type="project" value="UniProtKB-ARBA"/>
</dbReference>
<feature type="region of interest" description="Disordered" evidence="8">
    <location>
        <begin position="176"/>
        <end position="246"/>
    </location>
</feature>
<evidence type="ECO:0000256" key="1">
    <source>
        <dbReference type="ARBA" id="ARBA00004123"/>
    </source>
</evidence>
<evidence type="ECO:0000256" key="7">
    <source>
        <dbReference type="PROSITE-ProRule" id="PRU00042"/>
    </source>
</evidence>
<evidence type="ECO:0000313" key="12">
    <source>
        <dbReference type="RefSeq" id="XP_033536649.1"/>
    </source>
</evidence>
<dbReference type="PANTHER" id="PTHR16515">
    <property type="entry name" value="PR DOMAIN ZINC FINGER PROTEIN"/>
    <property type="match status" value="1"/>
</dbReference>
<feature type="region of interest" description="Disordered" evidence="8">
    <location>
        <begin position="354"/>
        <end position="551"/>
    </location>
</feature>
<dbReference type="PROSITE" id="PS50157">
    <property type="entry name" value="ZINC_FINGER_C2H2_2"/>
    <property type="match status" value="3"/>
</dbReference>
<feature type="compositionally biased region" description="Basic and acidic residues" evidence="8">
    <location>
        <begin position="85"/>
        <end position="99"/>
    </location>
</feature>
<dbReference type="GO" id="GO:0005634">
    <property type="term" value="C:nucleus"/>
    <property type="evidence" value="ECO:0007669"/>
    <property type="project" value="UniProtKB-SubCell"/>
</dbReference>
<feature type="compositionally biased region" description="Polar residues" evidence="8">
    <location>
        <begin position="27"/>
        <end position="36"/>
    </location>
</feature>
<dbReference type="EMBL" id="ML975152">
    <property type="protein sequence ID" value="KAF1815018.1"/>
    <property type="molecule type" value="Genomic_DNA"/>
</dbReference>
<reference evidence="12" key="3">
    <citation type="submission" date="2025-04" db="UniProtKB">
        <authorList>
            <consortium name="RefSeq"/>
        </authorList>
    </citation>
    <scope>IDENTIFICATION</scope>
    <source>
        <strain evidence="12">CBS 781.70</strain>
    </source>
</reference>
<keyword evidence="4 7" id="KW-0863">Zinc-finger</keyword>
<keyword evidence="5" id="KW-0862">Zinc</keyword>
<sequence>MAATTRAITPTHSGHFTSTSAAPSTPDSIISASHLLSNEAKPASDPLNSITTGSISTSIQSTLSPKTAGFSRFSPMPLTGAPAMEDEHRREQQAQERARQKSPNANLEGVNALIGHNATKPSDVSDSATTSIEPLIKVAIAAEGAQNEQESHPTNIEGLTTTAPATTAGEAISVEASVTDPALETPQGKISGDMLPPSAQTDHSARAHTYPSPFPPDSEQRGPPRNMSLPVAGYNPNSPKSPSTKRHKCPYCSTDFTRHHNLKSHLLTHSQEKPYECSTCQARFRRLHDLKRHTKLHTGERPHTCQRCGRKFARGDALARHNKGPGGCAGRRTSFTISGEDDSIMEGLEYHHQQTAEPDGMDEDEEGAPDRRLSESGPKHVRAPSTDEFGRLHPGSSYPPPPNALVSNASISPGGSGIYPARPHDPSSNARDPSIHPSFPPGHQSSVFSQSMIDSPRPLSPGQVAASQTTTSTDPARNNMYARSTNGSQGFPPPSTIAGPSSGNKAASGQHLPSISSLGSTSGPTDPRILAASTGPVSNPSSMSSHGAASSGASLRELIGATRDDAAVQGMMNGKIQELETRMARMQEDYEGRIKGLTQEIGELKRQLSERDRGR</sequence>
<evidence type="ECO:0000256" key="8">
    <source>
        <dbReference type="SAM" id="MobiDB-lite"/>
    </source>
</evidence>
<keyword evidence="11" id="KW-1185">Reference proteome</keyword>
<feature type="compositionally biased region" description="Low complexity" evidence="8">
    <location>
        <begin position="541"/>
        <end position="551"/>
    </location>
</feature>
<dbReference type="Pfam" id="PF00096">
    <property type="entry name" value="zf-C2H2"/>
    <property type="match status" value="2"/>
</dbReference>
<feature type="compositionally biased region" description="Polar residues" evidence="8">
    <location>
        <begin position="498"/>
        <end position="524"/>
    </location>
</feature>
<name>A0A6G1GAB5_9PEZI</name>
<evidence type="ECO:0000256" key="3">
    <source>
        <dbReference type="ARBA" id="ARBA00022737"/>
    </source>
</evidence>
<feature type="compositionally biased region" description="Polar residues" evidence="8">
    <location>
        <begin position="443"/>
        <end position="453"/>
    </location>
</feature>
<dbReference type="SMART" id="SM00355">
    <property type="entry name" value="ZnF_C2H2"/>
    <property type="match status" value="3"/>
</dbReference>
<accession>A0A6G1GAB5</accession>
<dbReference type="FunFam" id="3.30.160.60:FF:001732">
    <property type="entry name" value="Zgc:162936"/>
    <property type="match status" value="1"/>
</dbReference>
<keyword evidence="2" id="KW-0479">Metal-binding</keyword>
<organism evidence="10">
    <name type="scientific">Eremomyces bilateralis CBS 781.70</name>
    <dbReference type="NCBI Taxonomy" id="1392243"/>
    <lineage>
        <taxon>Eukaryota</taxon>
        <taxon>Fungi</taxon>
        <taxon>Dikarya</taxon>
        <taxon>Ascomycota</taxon>
        <taxon>Pezizomycotina</taxon>
        <taxon>Dothideomycetes</taxon>
        <taxon>Dothideomycetes incertae sedis</taxon>
        <taxon>Eremomycetales</taxon>
        <taxon>Eremomycetaceae</taxon>
        <taxon>Eremomyces</taxon>
    </lineage>
</organism>
<keyword evidence="6" id="KW-0539">Nucleus</keyword>
<dbReference type="GO" id="GO:0008270">
    <property type="term" value="F:zinc ion binding"/>
    <property type="evidence" value="ECO:0007669"/>
    <property type="project" value="UniProtKB-KW"/>
</dbReference>
<comment type="subcellular location">
    <subcellularLocation>
        <location evidence="1">Nucleus</location>
    </subcellularLocation>
</comment>
<dbReference type="InterPro" id="IPR050331">
    <property type="entry name" value="Zinc_finger"/>
</dbReference>
<evidence type="ECO:0000313" key="11">
    <source>
        <dbReference type="Proteomes" id="UP000504638"/>
    </source>
</evidence>
<reference evidence="12" key="2">
    <citation type="submission" date="2020-04" db="EMBL/GenBank/DDBJ databases">
        <authorList>
            <consortium name="NCBI Genome Project"/>
        </authorList>
    </citation>
    <scope>NUCLEOTIDE SEQUENCE</scope>
    <source>
        <strain evidence="12">CBS 781.70</strain>
    </source>
</reference>
<dbReference type="GO" id="GO:0005694">
    <property type="term" value="C:chromosome"/>
    <property type="evidence" value="ECO:0007669"/>
    <property type="project" value="UniProtKB-ARBA"/>
</dbReference>
<evidence type="ECO:0000256" key="6">
    <source>
        <dbReference type="ARBA" id="ARBA00023242"/>
    </source>
</evidence>
<feature type="compositionally biased region" description="Polar residues" evidence="8">
    <location>
        <begin position="465"/>
        <end position="489"/>
    </location>
</feature>
<dbReference type="FunFam" id="3.30.160.60:FF:001666">
    <property type="entry name" value="MDS1 and EVI1 complex locus"/>
    <property type="match status" value="1"/>
</dbReference>
<keyword evidence="3" id="KW-0677">Repeat</keyword>
<dbReference type="PANTHER" id="PTHR16515:SF49">
    <property type="entry name" value="GASTRULA ZINC FINGER PROTEIN XLCGF49.1-LIKE-RELATED"/>
    <property type="match status" value="1"/>
</dbReference>
<evidence type="ECO:0000313" key="10">
    <source>
        <dbReference type="EMBL" id="KAF1815018.1"/>
    </source>
</evidence>